<proteinExistence type="inferred from homology"/>
<keyword evidence="4" id="KW-0560">Oxidoreductase</keyword>
<evidence type="ECO:0000259" key="6">
    <source>
        <dbReference type="Pfam" id="PF01266"/>
    </source>
</evidence>
<dbReference type="SUPFAM" id="SSF51905">
    <property type="entry name" value="FAD/NAD(P)-binding domain"/>
    <property type="match status" value="1"/>
</dbReference>
<dbReference type="Gene3D" id="3.30.9.10">
    <property type="entry name" value="D-Amino Acid Oxidase, subunit A, domain 2"/>
    <property type="match status" value="1"/>
</dbReference>
<dbReference type="Gene3D" id="3.50.50.60">
    <property type="entry name" value="FAD/NAD(P)-binding domain"/>
    <property type="match status" value="1"/>
</dbReference>
<name>A0ABW1S6V4_9PROT</name>
<evidence type="ECO:0000313" key="8">
    <source>
        <dbReference type="Proteomes" id="UP001596303"/>
    </source>
</evidence>
<evidence type="ECO:0000256" key="4">
    <source>
        <dbReference type="ARBA" id="ARBA00023002"/>
    </source>
</evidence>
<organism evidence="7 8">
    <name type="scientific">Ponticaulis profundi</name>
    <dbReference type="NCBI Taxonomy" id="2665222"/>
    <lineage>
        <taxon>Bacteria</taxon>
        <taxon>Pseudomonadati</taxon>
        <taxon>Pseudomonadota</taxon>
        <taxon>Alphaproteobacteria</taxon>
        <taxon>Hyphomonadales</taxon>
        <taxon>Hyphomonadaceae</taxon>
        <taxon>Ponticaulis</taxon>
    </lineage>
</organism>
<comment type="similarity">
    <text evidence="5">Belongs to the L2HGDH family.</text>
</comment>
<comment type="caution">
    <text evidence="7">The sequence shown here is derived from an EMBL/GenBank/DDBJ whole genome shotgun (WGS) entry which is preliminary data.</text>
</comment>
<gene>
    <name evidence="7" type="ORF">ACFQDM_02425</name>
</gene>
<evidence type="ECO:0000256" key="1">
    <source>
        <dbReference type="ARBA" id="ARBA00001974"/>
    </source>
</evidence>
<dbReference type="Proteomes" id="UP001596303">
    <property type="component" value="Unassembled WGS sequence"/>
</dbReference>
<keyword evidence="8" id="KW-1185">Reference proteome</keyword>
<keyword evidence="3" id="KW-0274">FAD</keyword>
<keyword evidence="2" id="KW-0285">Flavoprotein</keyword>
<dbReference type="InterPro" id="IPR036188">
    <property type="entry name" value="FAD/NAD-bd_sf"/>
</dbReference>
<dbReference type="InterPro" id="IPR006076">
    <property type="entry name" value="FAD-dep_OxRdtase"/>
</dbReference>
<dbReference type="EMBL" id="JBHSSW010000003">
    <property type="protein sequence ID" value="MFC6196912.1"/>
    <property type="molecule type" value="Genomic_DNA"/>
</dbReference>
<dbReference type="Pfam" id="PF01266">
    <property type="entry name" value="DAO"/>
    <property type="match status" value="1"/>
</dbReference>
<dbReference type="RefSeq" id="WP_377374970.1">
    <property type="nucleotide sequence ID" value="NZ_JBHSSW010000003.1"/>
</dbReference>
<evidence type="ECO:0000256" key="5">
    <source>
        <dbReference type="ARBA" id="ARBA00037941"/>
    </source>
</evidence>
<feature type="domain" description="FAD dependent oxidoreductase" evidence="6">
    <location>
        <begin position="13"/>
        <end position="376"/>
    </location>
</feature>
<dbReference type="PANTHER" id="PTHR43104">
    <property type="entry name" value="L-2-HYDROXYGLUTARATE DEHYDROGENASE, MITOCHONDRIAL"/>
    <property type="match status" value="1"/>
</dbReference>
<evidence type="ECO:0000313" key="7">
    <source>
        <dbReference type="EMBL" id="MFC6196912.1"/>
    </source>
</evidence>
<reference evidence="8" key="1">
    <citation type="journal article" date="2019" name="Int. J. Syst. Evol. Microbiol.">
        <title>The Global Catalogue of Microorganisms (GCM) 10K type strain sequencing project: providing services to taxonomists for standard genome sequencing and annotation.</title>
        <authorList>
            <consortium name="The Broad Institute Genomics Platform"/>
            <consortium name="The Broad Institute Genome Sequencing Center for Infectious Disease"/>
            <person name="Wu L."/>
            <person name="Ma J."/>
        </authorList>
    </citation>
    <scope>NUCLEOTIDE SEQUENCE [LARGE SCALE GENOMIC DNA]</scope>
    <source>
        <strain evidence="8">CGMCC-1.15741</strain>
    </source>
</reference>
<dbReference type="PANTHER" id="PTHR43104:SF4">
    <property type="entry name" value="L-2-HYDROXYGLUTARATE DEHYDROGENASE, MITOCHONDRIAL"/>
    <property type="match status" value="1"/>
</dbReference>
<evidence type="ECO:0000256" key="3">
    <source>
        <dbReference type="ARBA" id="ARBA00022827"/>
    </source>
</evidence>
<evidence type="ECO:0000256" key="2">
    <source>
        <dbReference type="ARBA" id="ARBA00022630"/>
    </source>
</evidence>
<sequence>MSDTLERFEIETLVIGAGVVGLAIAQELAQSGQEVLLVEAASAFGTETSARNSEVIHAGLHYAKNSLKAKFCVEGRRSLYDYLDKHAITYKRCGKILAAIGEEELPKLDLLERQAEQNDVEGITRLTTQEALALEPALSPEMSGAILSDTSGIFDSHGYMLSLLGKLEDAGGQLVLNAPVLEGRPVADGLEMLIGGDMPSIVTAKRVINSAGHGAIPLARKIEGPHQSDIPTNRFVKGSYFTVTGKTPFTRLIYPMHNAASLGLHLTVDLSGRGKLGPDAEWLPEGAEPPFNYQVDPARADVFYRTVRRYWPGLPDGALAPDYSGVRPKIVGPGEPSGDFRIEGPERHRTPGLVNLFGIESPGLTSSLAIAAHVADIVSKET</sequence>
<comment type="cofactor">
    <cofactor evidence="1">
        <name>FAD</name>
        <dbReference type="ChEBI" id="CHEBI:57692"/>
    </cofactor>
</comment>
<accession>A0ABW1S6V4</accession>
<protein>
    <submittedName>
        <fullName evidence="7">NAD(P)/FAD-dependent oxidoreductase</fullName>
    </submittedName>
</protein>